<feature type="transmembrane region" description="Helical" evidence="1">
    <location>
        <begin position="12"/>
        <end position="33"/>
    </location>
</feature>
<protein>
    <submittedName>
        <fullName evidence="2">Putative membrane protein</fullName>
    </submittedName>
</protein>
<comment type="caution">
    <text evidence="2">The sequence shown here is derived from an EMBL/GenBank/DDBJ whole genome shotgun (WGS) entry which is preliminary data.</text>
</comment>
<organism evidence="2 3">
    <name type="scientific">Brucella grignonensis</name>
    <dbReference type="NCBI Taxonomy" id="94627"/>
    <lineage>
        <taxon>Bacteria</taxon>
        <taxon>Pseudomonadati</taxon>
        <taxon>Pseudomonadota</taxon>
        <taxon>Alphaproteobacteria</taxon>
        <taxon>Hyphomicrobiales</taxon>
        <taxon>Brucellaceae</taxon>
        <taxon>Brucella/Ochrobactrum group</taxon>
        <taxon>Brucella</taxon>
    </lineage>
</organism>
<name>A0A256FAS7_9HYPH</name>
<keyword evidence="1" id="KW-0812">Transmembrane</keyword>
<keyword evidence="1" id="KW-1133">Transmembrane helix</keyword>
<dbReference type="OrthoDB" id="8820484at2"/>
<evidence type="ECO:0000313" key="3">
    <source>
        <dbReference type="Proteomes" id="UP000216478"/>
    </source>
</evidence>
<feature type="transmembrane region" description="Helical" evidence="1">
    <location>
        <begin position="198"/>
        <end position="220"/>
    </location>
</feature>
<reference evidence="2 3" key="1">
    <citation type="submission" date="2017-07" db="EMBL/GenBank/DDBJ databases">
        <title>Phylogenetic study on the rhizospheric bacterium Ochrobactrum sp. A44.</title>
        <authorList>
            <person name="Krzyzanowska D.M."/>
            <person name="Ossowicki A."/>
            <person name="Rajewska M."/>
            <person name="Maciag T."/>
            <person name="Kaczynski Z."/>
            <person name="Czerwicka M."/>
            <person name="Jafra S."/>
        </authorList>
    </citation>
    <scope>NUCLEOTIDE SEQUENCE [LARGE SCALE GENOMIC DNA]</scope>
    <source>
        <strain evidence="2 3">OgA9a</strain>
    </source>
</reference>
<gene>
    <name evidence="2" type="ORF">CEV33_1531</name>
</gene>
<accession>A0A256FAS7</accession>
<evidence type="ECO:0000256" key="1">
    <source>
        <dbReference type="SAM" id="Phobius"/>
    </source>
</evidence>
<dbReference type="RefSeq" id="WP_094540866.1">
    <property type="nucleotide sequence ID" value="NZ_JBHEER010000003.1"/>
</dbReference>
<feature type="transmembrane region" description="Helical" evidence="1">
    <location>
        <begin position="168"/>
        <end position="186"/>
    </location>
</feature>
<evidence type="ECO:0000313" key="2">
    <source>
        <dbReference type="EMBL" id="OYR11967.1"/>
    </source>
</evidence>
<proteinExistence type="predicted"/>
<feature type="transmembrane region" description="Helical" evidence="1">
    <location>
        <begin position="96"/>
        <end position="121"/>
    </location>
</feature>
<dbReference type="Proteomes" id="UP000216478">
    <property type="component" value="Unassembled WGS sequence"/>
</dbReference>
<keyword evidence="1" id="KW-0472">Membrane</keyword>
<sequence length="226" mass="24798">MDLFNIPKLIEQGVYDVMMWILFFPLTMFRMIASPRQTLRYVRLQADNEKLDTAFSDAMRPALFLFVSILVGSVIAPDTADEIKVMSESRFGSVIFGSWASNMAFSMIIYCIVPLIGALFLALSRGEKVTRDSLHVPFDQQCYIGGPSTLAFTSAVALNPYVGSGTTGLILFCAAVWLIVVEYIYFRDNSPIGPLAALGLVIATLMTSIIIVALILIFAFSAPQVG</sequence>
<keyword evidence="3" id="KW-1185">Reference proteome</keyword>
<dbReference type="EMBL" id="NNRL01000161">
    <property type="protein sequence ID" value="OYR11967.1"/>
    <property type="molecule type" value="Genomic_DNA"/>
</dbReference>
<dbReference type="AlphaFoldDB" id="A0A256FAS7"/>
<feature type="transmembrane region" description="Helical" evidence="1">
    <location>
        <begin position="54"/>
        <end position="76"/>
    </location>
</feature>